<dbReference type="KEGG" id="bpt:Bpet4133"/>
<evidence type="ECO:0000313" key="2">
    <source>
        <dbReference type="Proteomes" id="UP000001225"/>
    </source>
</evidence>
<dbReference type="AlphaFoldDB" id="A9I9M1"/>
<reference evidence="1 2" key="1">
    <citation type="journal article" date="2008" name="BMC Genomics">
        <title>The missing link: Bordetella petrii is endowed with both the metabolic versatility of environmental bacteria and virulence traits of pathogenic Bordetellae.</title>
        <authorList>
            <person name="Gross R."/>
            <person name="Guzman C.A."/>
            <person name="Sebaihia M."/>
            <person name="Martins Dos Santos V.A."/>
            <person name="Pieper D.H."/>
            <person name="Koebnik R."/>
            <person name="Lechner M."/>
            <person name="Bartels D."/>
            <person name="Buhrmester J."/>
            <person name="Choudhuri J.V."/>
            <person name="Ebensen T."/>
            <person name="Gaigalat L."/>
            <person name="Herrmann S."/>
            <person name="Khachane A.N."/>
            <person name="Larisch C."/>
            <person name="Link S."/>
            <person name="Linke B."/>
            <person name="Meyer F."/>
            <person name="Mormann S."/>
            <person name="Nakunst D."/>
            <person name="Rueckert C."/>
            <person name="Schneiker-Bekel S."/>
            <person name="Schulze K."/>
            <person name="Vorhoelter F.J."/>
            <person name="Yevsa T."/>
            <person name="Engle J.T."/>
            <person name="Goldman W.E."/>
            <person name="Puehler A."/>
            <person name="Goebel U.B."/>
            <person name="Goesmann A."/>
            <person name="Bloecker H."/>
            <person name="Kaiser O."/>
            <person name="Martinez-Arias R."/>
        </authorList>
    </citation>
    <scope>NUCLEOTIDE SEQUENCE [LARGE SCALE GENOMIC DNA]</scope>
    <source>
        <strain evidence="2">ATCC BAA-461 / DSM 12804 / CCUG 43448 / CIP 107267 / Se-1111R</strain>
    </source>
</reference>
<proteinExistence type="predicted"/>
<gene>
    <name evidence="1" type="ordered locus">Bpet4133</name>
</gene>
<protein>
    <submittedName>
        <fullName evidence="1">Uncharacterized protein</fullName>
    </submittedName>
</protein>
<name>A9I9M1_BORPD</name>
<dbReference type="Proteomes" id="UP000001225">
    <property type="component" value="Chromosome"/>
</dbReference>
<organism evidence="1 2">
    <name type="scientific">Bordetella petrii (strain ATCC BAA-461 / DSM 12804 / CCUG 43448 / CIP 107267 / Se-1111R)</name>
    <dbReference type="NCBI Taxonomy" id="340100"/>
    <lineage>
        <taxon>Bacteria</taxon>
        <taxon>Pseudomonadati</taxon>
        <taxon>Pseudomonadota</taxon>
        <taxon>Betaproteobacteria</taxon>
        <taxon>Burkholderiales</taxon>
        <taxon>Alcaligenaceae</taxon>
        <taxon>Bordetella</taxon>
    </lineage>
</organism>
<evidence type="ECO:0000313" key="1">
    <source>
        <dbReference type="EMBL" id="CAP44481.1"/>
    </source>
</evidence>
<accession>A9I9M1</accession>
<dbReference type="EMBL" id="AM902716">
    <property type="protein sequence ID" value="CAP44481.1"/>
    <property type="molecule type" value="Genomic_DNA"/>
</dbReference>
<keyword evidence="2" id="KW-1185">Reference proteome</keyword>
<sequence length="136" mass="16027">MDYEQKIVCNELRRQNLISFNDWVLDARHCRATFSPITYQGYRLWALPCLSLMRRHSLLARVLAVAVRWMAADIKYQEGISTRLHLRGWLVRRCIFWPANRLLGSCASLKGLDFRHRQRCVRRDHLSLGSLDSIDL</sequence>